<dbReference type="EMBL" id="CP090173">
    <property type="protein sequence ID" value="UJO23657.1"/>
    <property type="molecule type" value="Genomic_DNA"/>
</dbReference>
<dbReference type="AlphaFoldDB" id="A0A9Q8PJP5"/>
<reference evidence="2" key="2">
    <citation type="journal article" date="2022" name="Microb. Genom.">
        <title>A chromosome-scale genome assembly of the tomato pathogen Cladosporium fulvum reveals a compartmentalized genome architecture and the presence of a dispensable chromosome.</title>
        <authorList>
            <person name="Zaccaron A.Z."/>
            <person name="Chen L.H."/>
            <person name="Samaras A."/>
            <person name="Stergiopoulos I."/>
        </authorList>
    </citation>
    <scope>NUCLEOTIDE SEQUENCE</scope>
    <source>
        <strain evidence="2">Race5_Kim</strain>
    </source>
</reference>
<reference evidence="2" key="1">
    <citation type="submission" date="2021-12" db="EMBL/GenBank/DDBJ databases">
        <authorList>
            <person name="Zaccaron A."/>
            <person name="Stergiopoulos I."/>
        </authorList>
    </citation>
    <scope>NUCLEOTIDE SEQUENCE</scope>
    <source>
        <strain evidence="2">Race5_Kim</strain>
    </source>
</reference>
<dbReference type="GeneID" id="71993147"/>
<accession>A0A9Q8PJP5</accession>
<feature type="region of interest" description="Disordered" evidence="1">
    <location>
        <begin position="13"/>
        <end position="42"/>
    </location>
</feature>
<dbReference type="KEGG" id="ffu:CLAFUR5_13269"/>
<evidence type="ECO:0000313" key="2">
    <source>
        <dbReference type="EMBL" id="UJO23657.1"/>
    </source>
</evidence>
<evidence type="ECO:0000256" key="1">
    <source>
        <dbReference type="SAM" id="MobiDB-lite"/>
    </source>
</evidence>
<dbReference type="RefSeq" id="XP_047768023.1">
    <property type="nucleotide sequence ID" value="XM_047912417.1"/>
</dbReference>
<sequence>MIFPEPLTGILSNTKMTIGQPSHEGLQQPTSGSNTTAQQATHQDARRQNLVACANEYAHLVQRAPELTFFTQNYIEQYQTEILSLEPDKHGATTQLRKVLGNLVHDTLDALLADLLVAVKVEQRKMSADDDAIGMTETEPLETDVVAAQQDVLGQKVKMELESLVELAKDAVDEELLGLQEY</sequence>
<protein>
    <submittedName>
        <fullName evidence="2">Uncharacterized protein</fullName>
    </submittedName>
</protein>
<organism evidence="2 3">
    <name type="scientific">Passalora fulva</name>
    <name type="common">Tomato leaf mold</name>
    <name type="synonym">Cladosporium fulvum</name>
    <dbReference type="NCBI Taxonomy" id="5499"/>
    <lineage>
        <taxon>Eukaryota</taxon>
        <taxon>Fungi</taxon>
        <taxon>Dikarya</taxon>
        <taxon>Ascomycota</taxon>
        <taxon>Pezizomycotina</taxon>
        <taxon>Dothideomycetes</taxon>
        <taxon>Dothideomycetidae</taxon>
        <taxon>Mycosphaerellales</taxon>
        <taxon>Mycosphaerellaceae</taxon>
        <taxon>Fulvia</taxon>
    </lineage>
</organism>
<gene>
    <name evidence="2" type="ORF">CLAFUR5_13269</name>
</gene>
<name>A0A9Q8PJP5_PASFU</name>
<evidence type="ECO:0000313" key="3">
    <source>
        <dbReference type="Proteomes" id="UP000756132"/>
    </source>
</evidence>
<dbReference type="Proteomes" id="UP000756132">
    <property type="component" value="Chromosome 11"/>
</dbReference>
<keyword evidence="3" id="KW-1185">Reference proteome</keyword>
<proteinExistence type="predicted"/>